<protein>
    <submittedName>
        <fullName evidence="1">Transcriptional regulator</fullName>
    </submittedName>
</protein>
<reference evidence="1 2" key="1">
    <citation type="submission" date="2023-08" db="EMBL/GenBank/DDBJ databases">
        <title>Implementing the SeqCode for naming new Mesorhizobium species isolated from Vachellia karroo root nodules.</title>
        <authorList>
            <person name="Van Lill M."/>
        </authorList>
    </citation>
    <scope>NUCLEOTIDE SEQUENCE [LARGE SCALE GENOMIC DNA]</scope>
    <source>
        <strain evidence="1 2">VK2B</strain>
    </source>
</reference>
<evidence type="ECO:0000313" key="1">
    <source>
        <dbReference type="EMBL" id="MDX8487041.1"/>
    </source>
</evidence>
<dbReference type="EMBL" id="JAVIIV010000011">
    <property type="protein sequence ID" value="MDX8487041.1"/>
    <property type="molecule type" value="Genomic_DNA"/>
</dbReference>
<sequence>MKKTMTLNLTDAEMQVLQDLCDKKDLSKTAVLRQALRLYQLVDVRLQQGGKLFFEDETKKEKAELMVL</sequence>
<proteinExistence type="predicted"/>
<comment type="caution">
    <text evidence="1">The sequence shown here is derived from an EMBL/GenBank/DDBJ whole genome shotgun (WGS) entry which is preliminary data.</text>
</comment>
<gene>
    <name evidence="1" type="ORF">RFM52_17680</name>
</gene>
<accession>A0ABU4YK16</accession>
<name>A0ABU4YK16_9HYPH</name>
<organism evidence="1 2">
    <name type="scientific">Mesorhizobium humile</name>
    <dbReference type="NCBI Taxonomy" id="3072313"/>
    <lineage>
        <taxon>Bacteria</taxon>
        <taxon>Pseudomonadati</taxon>
        <taxon>Pseudomonadota</taxon>
        <taxon>Alphaproteobacteria</taxon>
        <taxon>Hyphomicrobiales</taxon>
        <taxon>Phyllobacteriaceae</taxon>
        <taxon>Mesorhizobium</taxon>
    </lineage>
</organism>
<dbReference type="Proteomes" id="UP001280156">
    <property type="component" value="Unassembled WGS sequence"/>
</dbReference>
<keyword evidence="2" id="KW-1185">Reference proteome</keyword>
<evidence type="ECO:0000313" key="2">
    <source>
        <dbReference type="Proteomes" id="UP001280156"/>
    </source>
</evidence>
<dbReference type="RefSeq" id="WP_224518262.1">
    <property type="nucleotide sequence ID" value="NZ_JAVIIU010000001.1"/>
</dbReference>